<dbReference type="Proteomes" id="UP000215256">
    <property type="component" value="Chromosome 2"/>
</dbReference>
<dbReference type="KEGG" id="och:CES85_5223"/>
<name>A0A248UDN2_9HYPH</name>
<reference evidence="1 2" key="1">
    <citation type="submission" date="2017-07" db="EMBL/GenBank/DDBJ databases">
        <title>Phylogenetic study on the rhizospheric bacterium Ochrobactrum sp. A44.</title>
        <authorList>
            <person name="Krzyzanowska D.M."/>
            <person name="Ossowicki A."/>
            <person name="Rajewska M."/>
            <person name="Maciag T."/>
            <person name="Kaczynski Z."/>
            <person name="Czerwicka M."/>
            <person name="Jafra S."/>
        </authorList>
    </citation>
    <scope>NUCLEOTIDE SEQUENCE [LARGE SCALE GENOMIC DNA]</scope>
    <source>
        <strain evidence="1 2">A44</strain>
    </source>
</reference>
<dbReference type="EMBL" id="CP022603">
    <property type="protein sequence ID" value="ASV84429.1"/>
    <property type="molecule type" value="Genomic_DNA"/>
</dbReference>
<sequence length="39" mass="4388">MGVSDGRRHCALLYLSDNWTQFAPECCFLSSVSFAKFCP</sequence>
<proteinExistence type="predicted"/>
<gene>
    <name evidence="1" type="ORF">CES85_5223</name>
</gene>
<evidence type="ECO:0000313" key="1">
    <source>
        <dbReference type="EMBL" id="ASV84429.1"/>
    </source>
</evidence>
<organism evidence="1 2">
    <name type="scientific">Ochrobactrum quorumnocens</name>
    <dbReference type="NCBI Taxonomy" id="271865"/>
    <lineage>
        <taxon>Bacteria</taxon>
        <taxon>Pseudomonadati</taxon>
        <taxon>Pseudomonadota</taxon>
        <taxon>Alphaproteobacteria</taxon>
        <taxon>Hyphomicrobiales</taxon>
        <taxon>Brucellaceae</taxon>
        <taxon>Brucella/Ochrobactrum group</taxon>
        <taxon>Ochrobactrum</taxon>
    </lineage>
</organism>
<accession>A0A248UDN2</accession>
<dbReference type="AlphaFoldDB" id="A0A248UDN2"/>
<protein>
    <submittedName>
        <fullName evidence="1">Uncharacterized protein</fullName>
    </submittedName>
</protein>
<evidence type="ECO:0000313" key="2">
    <source>
        <dbReference type="Proteomes" id="UP000215256"/>
    </source>
</evidence>